<accession>A0ABR1GI63</accession>
<organism evidence="2 3">
    <name type="scientific">Neonectria punicea</name>
    <dbReference type="NCBI Taxonomy" id="979145"/>
    <lineage>
        <taxon>Eukaryota</taxon>
        <taxon>Fungi</taxon>
        <taxon>Dikarya</taxon>
        <taxon>Ascomycota</taxon>
        <taxon>Pezizomycotina</taxon>
        <taxon>Sordariomycetes</taxon>
        <taxon>Hypocreomycetidae</taxon>
        <taxon>Hypocreales</taxon>
        <taxon>Nectriaceae</taxon>
        <taxon>Neonectria</taxon>
    </lineage>
</organism>
<comment type="caution">
    <text evidence="2">The sequence shown here is derived from an EMBL/GenBank/DDBJ whole genome shotgun (WGS) entry which is preliminary data.</text>
</comment>
<feature type="compositionally biased region" description="Basic and acidic residues" evidence="1">
    <location>
        <begin position="94"/>
        <end position="103"/>
    </location>
</feature>
<name>A0ABR1GI63_9HYPO</name>
<feature type="compositionally biased region" description="Polar residues" evidence="1">
    <location>
        <begin position="27"/>
        <end position="36"/>
    </location>
</feature>
<feature type="region of interest" description="Disordered" evidence="1">
    <location>
        <begin position="1"/>
        <end position="44"/>
    </location>
</feature>
<evidence type="ECO:0000256" key="1">
    <source>
        <dbReference type="SAM" id="MobiDB-lite"/>
    </source>
</evidence>
<protein>
    <submittedName>
        <fullName evidence="2">Uncharacterized protein</fullName>
    </submittedName>
</protein>
<keyword evidence="3" id="KW-1185">Reference proteome</keyword>
<feature type="region of interest" description="Disordered" evidence="1">
    <location>
        <begin position="276"/>
        <end position="298"/>
    </location>
</feature>
<proteinExistence type="predicted"/>
<feature type="compositionally biased region" description="Polar residues" evidence="1">
    <location>
        <begin position="67"/>
        <end position="82"/>
    </location>
</feature>
<evidence type="ECO:0000313" key="3">
    <source>
        <dbReference type="Proteomes" id="UP001498476"/>
    </source>
</evidence>
<sequence length="316" mass="35121">MKPKPENLLPSTESGRSARDARHVHHTTLSTISSRSDPFGSSEIGDEIQLEDFSYIKAHIPRGGSPQPLQLVSEYPSQSANSLEHPATGRKRSASLDEDKQASEWETVVPDDEYGDSPHIPPHQLRRRKNFELVFHAEDIFEPGSNQRKNAIKPERHTMLAPPRALPMPPAKRPPRFPARLHSFHSTSSLYSDWDDIEDTPEQGLPAVQETLEVEAQKKQPGQLLLVNSRPEIVRSLSKTSSSTNGDPFKYDGDLYSGFLQSSAEKEVSNALYHVGESSQTNQSLPRPAQAENLESNLKRGPDVASFYNAAAIRST</sequence>
<dbReference type="Proteomes" id="UP001498476">
    <property type="component" value="Unassembled WGS sequence"/>
</dbReference>
<reference evidence="2 3" key="1">
    <citation type="journal article" date="2025" name="Microbiol. Resour. Announc.">
        <title>Draft genome sequences for Neonectria magnoliae and Neonectria punicea, canker pathogens of Liriodendron tulipifera and Acer saccharum in West Virginia.</title>
        <authorList>
            <person name="Petronek H.M."/>
            <person name="Kasson M.T."/>
            <person name="Metheny A.M."/>
            <person name="Stauder C.M."/>
            <person name="Lovett B."/>
            <person name="Lynch S.C."/>
            <person name="Garnas J.R."/>
            <person name="Kasson L.R."/>
            <person name="Stajich J.E."/>
        </authorList>
    </citation>
    <scope>NUCLEOTIDE SEQUENCE [LARGE SCALE GENOMIC DNA]</scope>
    <source>
        <strain evidence="2 3">NRRL 64653</strain>
    </source>
</reference>
<evidence type="ECO:0000313" key="2">
    <source>
        <dbReference type="EMBL" id="KAK7397916.1"/>
    </source>
</evidence>
<dbReference type="EMBL" id="JAZAVJ010000409">
    <property type="protein sequence ID" value="KAK7397916.1"/>
    <property type="molecule type" value="Genomic_DNA"/>
</dbReference>
<gene>
    <name evidence="2" type="ORF">QQX98_012719</name>
</gene>
<feature type="region of interest" description="Disordered" evidence="1">
    <location>
        <begin position="59"/>
        <end position="125"/>
    </location>
</feature>